<reference evidence="2 3" key="1">
    <citation type="submission" date="2024-02" db="EMBL/GenBank/DDBJ databases">
        <title>First draft genome assembly of two strains of Seiridium cardinale.</title>
        <authorList>
            <person name="Emiliani G."/>
            <person name="Scali E."/>
        </authorList>
    </citation>
    <scope>NUCLEOTIDE SEQUENCE [LARGE SCALE GENOMIC DNA]</scope>
    <source>
        <strain evidence="2 3">BM-138-000479</strain>
    </source>
</reference>
<evidence type="ECO:0000313" key="3">
    <source>
        <dbReference type="Proteomes" id="UP001465668"/>
    </source>
</evidence>
<dbReference type="Pfam" id="PF00646">
    <property type="entry name" value="F-box"/>
    <property type="match status" value="1"/>
</dbReference>
<evidence type="ECO:0000259" key="1">
    <source>
        <dbReference type="PROSITE" id="PS50181"/>
    </source>
</evidence>
<name>A0ABR2XQS8_9PEZI</name>
<accession>A0ABR2XQS8</accession>
<protein>
    <submittedName>
        <fullName evidence="2">F-box domain-containing protein</fullName>
    </submittedName>
</protein>
<dbReference type="InterPro" id="IPR001810">
    <property type="entry name" value="F-box_dom"/>
</dbReference>
<evidence type="ECO:0000313" key="2">
    <source>
        <dbReference type="EMBL" id="KAK9776142.1"/>
    </source>
</evidence>
<feature type="domain" description="F-box" evidence="1">
    <location>
        <begin position="12"/>
        <end position="61"/>
    </location>
</feature>
<organism evidence="2 3">
    <name type="scientific">Seiridium cardinale</name>
    <dbReference type="NCBI Taxonomy" id="138064"/>
    <lineage>
        <taxon>Eukaryota</taxon>
        <taxon>Fungi</taxon>
        <taxon>Dikarya</taxon>
        <taxon>Ascomycota</taxon>
        <taxon>Pezizomycotina</taxon>
        <taxon>Sordariomycetes</taxon>
        <taxon>Xylariomycetidae</taxon>
        <taxon>Amphisphaeriales</taxon>
        <taxon>Sporocadaceae</taxon>
        <taxon>Seiridium</taxon>
    </lineage>
</organism>
<dbReference type="EMBL" id="JARVKM010000029">
    <property type="protein sequence ID" value="KAK9776142.1"/>
    <property type="molecule type" value="Genomic_DNA"/>
</dbReference>
<dbReference type="PROSITE" id="PS50181">
    <property type="entry name" value="FBOX"/>
    <property type="match status" value="1"/>
</dbReference>
<comment type="caution">
    <text evidence="2">The sequence shown here is derived from an EMBL/GenBank/DDBJ whole genome shotgun (WGS) entry which is preliminary data.</text>
</comment>
<proteinExistence type="predicted"/>
<dbReference type="InterPro" id="IPR036047">
    <property type="entry name" value="F-box-like_dom_sf"/>
</dbReference>
<keyword evidence="3" id="KW-1185">Reference proteome</keyword>
<sequence length="257" mass="28375">MPDMASLRISGSPRLDSVPELVLSTIISHLNTAQSVARLASTCKKLRILVESQGIEGYIEEETVAWGAGEDVVVRWREARHSSLTQEKWGTIEEANTGFRSGTDDVTAVSILNDSTQSPALLVGSASGYLQLSSISLNDFGRSIAWFQPPPSRAGTSIEPREIQQFDTNISKNTTAVVTKDNLLVYPLPEAWSTPDQGEYLAQPSESFDVRKMQNAEEFMLLQTSQVYGKWRSSLGYKWQSGTIAVPHENVHGNHYD</sequence>
<dbReference type="Proteomes" id="UP001465668">
    <property type="component" value="Unassembled WGS sequence"/>
</dbReference>
<gene>
    <name evidence="2" type="ORF">SCAR479_07048</name>
</gene>
<dbReference type="SUPFAM" id="SSF81383">
    <property type="entry name" value="F-box domain"/>
    <property type="match status" value="1"/>
</dbReference>